<evidence type="ECO:0000313" key="2">
    <source>
        <dbReference type="Proteomes" id="UP000814033"/>
    </source>
</evidence>
<name>A0ACB8S0Y7_9AGAM</name>
<accession>A0ACB8S0Y7</accession>
<proteinExistence type="predicted"/>
<sequence>MYAQLALKIPVSAIEVNFTGPAGGQPFKDSQSSKQVNTGAIVGAVFGGLAILIALGLIAWFLRRRQQHPRVIEIPSEDMLESAGARKHQTLTPFRLGDDQSQRSDELLPNPFGESEMSHTTYSEARGSDSDQPFLPQTASDAATLTRVPFAPPLVPTGLSDKALARLRMENSSMSTASSRAHLWNVSDSSGGVSPESSLGEPLPVASGSGARPLPPPPIPPTPLALSAADTTSDLRVEVEYLRREMQQIREERLEPPPMYYAGDSAAPSQ</sequence>
<dbReference type="Proteomes" id="UP000814033">
    <property type="component" value="Unassembled WGS sequence"/>
</dbReference>
<organism evidence="1 2">
    <name type="scientific">Auriscalpium vulgare</name>
    <dbReference type="NCBI Taxonomy" id="40419"/>
    <lineage>
        <taxon>Eukaryota</taxon>
        <taxon>Fungi</taxon>
        <taxon>Dikarya</taxon>
        <taxon>Basidiomycota</taxon>
        <taxon>Agaricomycotina</taxon>
        <taxon>Agaricomycetes</taxon>
        <taxon>Russulales</taxon>
        <taxon>Auriscalpiaceae</taxon>
        <taxon>Auriscalpium</taxon>
    </lineage>
</organism>
<evidence type="ECO:0000313" key="1">
    <source>
        <dbReference type="EMBL" id="KAI0049478.1"/>
    </source>
</evidence>
<reference evidence="1" key="1">
    <citation type="submission" date="2021-02" db="EMBL/GenBank/DDBJ databases">
        <authorList>
            <consortium name="DOE Joint Genome Institute"/>
            <person name="Ahrendt S."/>
            <person name="Looney B.P."/>
            <person name="Miyauchi S."/>
            <person name="Morin E."/>
            <person name="Drula E."/>
            <person name="Courty P.E."/>
            <person name="Chicoki N."/>
            <person name="Fauchery L."/>
            <person name="Kohler A."/>
            <person name="Kuo A."/>
            <person name="Labutti K."/>
            <person name="Pangilinan J."/>
            <person name="Lipzen A."/>
            <person name="Riley R."/>
            <person name="Andreopoulos W."/>
            <person name="He G."/>
            <person name="Johnson J."/>
            <person name="Barry K.W."/>
            <person name="Grigoriev I.V."/>
            <person name="Nagy L."/>
            <person name="Hibbett D."/>
            <person name="Henrissat B."/>
            <person name="Matheny P.B."/>
            <person name="Labbe J."/>
            <person name="Martin F."/>
        </authorList>
    </citation>
    <scope>NUCLEOTIDE SEQUENCE</scope>
    <source>
        <strain evidence="1">FP105234-sp</strain>
    </source>
</reference>
<gene>
    <name evidence="1" type="ORF">FA95DRAFT_854703</name>
</gene>
<keyword evidence="2" id="KW-1185">Reference proteome</keyword>
<dbReference type="EMBL" id="MU275872">
    <property type="protein sequence ID" value="KAI0049478.1"/>
    <property type="molecule type" value="Genomic_DNA"/>
</dbReference>
<comment type="caution">
    <text evidence="1">The sequence shown here is derived from an EMBL/GenBank/DDBJ whole genome shotgun (WGS) entry which is preliminary data.</text>
</comment>
<reference evidence="1" key="2">
    <citation type="journal article" date="2022" name="New Phytol.">
        <title>Evolutionary transition to the ectomycorrhizal habit in the genomes of a hyperdiverse lineage of mushroom-forming fungi.</title>
        <authorList>
            <person name="Looney B."/>
            <person name="Miyauchi S."/>
            <person name="Morin E."/>
            <person name="Drula E."/>
            <person name="Courty P.E."/>
            <person name="Kohler A."/>
            <person name="Kuo A."/>
            <person name="LaButti K."/>
            <person name="Pangilinan J."/>
            <person name="Lipzen A."/>
            <person name="Riley R."/>
            <person name="Andreopoulos W."/>
            <person name="He G."/>
            <person name="Johnson J."/>
            <person name="Nolan M."/>
            <person name="Tritt A."/>
            <person name="Barry K.W."/>
            <person name="Grigoriev I.V."/>
            <person name="Nagy L.G."/>
            <person name="Hibbett D."/>
            <person name="Henrissat B."/>
            <person name="Matheny P.B."/>
            <person name="Labbe J."/>
            <person name="Martin F.M."/>
        </authorList>
    </citation>
    <scope>NUCLEOTIDE SEQUENCE</scope>
    <source>
        <strain evidence="1">FP105234-sp</strain>
    </source>
</reference>
<protein>
    <submittedName>
        <fullName evidence="1">Uncharacterized protein</fullName>
    </submittedName>
</protein>